<protein>
    <submittedName>
        <fullName evidence="2 4">Uncharacterized protein</fullName>
    </submittedName>
</protein>
<evidence type="ECO:0000256" key="1">
    <source>
        <dbReference type="SAM" id="MobiDB-lite"/>
    </source>
</evidence>
<dbReference type="AlphaFoldDB" id="A0A0N4XW98"/>
<evidence type="ECO:0000313" key="3">
    <source>
        <dbReference type="Proteomes" id="UP000271162"/>
    </source>
</evidence>
<keyword evidence="3" id="KW-1185">Reference proteome</keyword>
<sequence>MSCPPMAGAKCLGSAQTESGVRREPSFHLLLYVRPDEAHLLPTLSVRRRHAHHSEGGAL</sequence>
<reference evidence="2 3" key="2">
    <citation type="submission" date="2018-11" db="EMBL/GenBank/DDBJ databases">
        <authorList>
            <consortium name="Pathogen Informatics"/>
        </authorList>
    </citation>
    <scope>NUCLEOTIDE SEQUENCE [LARGE SCALE GENOMIC DNA]</scope>
</reference>
<dbReference type="Proteomes" id="UP000271162">
    <property type="component" value="Unassembled WGS sequence"/>
</dbReference>
<organism evidence="4">
    <name type="scientific">Nippostrongylus brasiliensis</name>
    <name type="common">Rat hookworm</name>
    <dbReference type="NCBI Taxonomy" id="27835"/>
    <lineage>
        <taxon>Eukaryota</taxon>
        <taxon>Metazoa</taxon>
        <taxon>Ecdysozoa</taxon>
        <taxon>Nematoda</taxon>
        <taxon>Chromadorea</taxon>
        <taxon>Rhabditida</taxon>
        <taxon>Rhabditina</taxon>
        <taxon>Rhabditomorpha</taxon>
        <taxon>Strongyloidea</taxon>
        <taxon>Heligmosomidae</taxon>
        <taxon>Nippostrongylus</taxon>
    </lineage>
</organism>
<proteinExistence type="predicted"/>
<dbReference type="WBParaSite" id="NBR_0000714801-mRNA-1">
    <property type="protein sequence ID" value="NBR_0000714801-mRNA-1"/>
    <property type="gene ID" value="NBR_0000714801"/>
</dbReference>
<accession>A0A0N4XW98</accession>
<evidence type="ECO:0000313" key="4">
    <source>
        <dbReference type="WBParaSite" id="NBR_0000714801-mRNA-1"/>
    </source>
</evidence>
<gene>
    <name evidence="2" type="ORF">NBR_LOCUS7149</name>
</gene>
<dbReference type="EMBL" id="UYSL01019862">
    <property type="protein sequence ID" value="VDL70738.1"/>
    <property type="molecule type" value="Genomic_DNA"/>
</dbReference>
<evidence type="ECO:0000313" key="2">
    <source>
        <dbReference type="EMBL" id="VDL70738.1"/>
    </source>
</evidence>
<name>A0A0N4XW98_NIPBR</name>
<reference evidence="4" key="1">
    <citation type="submission" date="2017-02" db="UniProtKB">
        <authorList>
            <consortium name="WormBaseParasite"/>
        </authorList>
    </citation>
    <scope>IDENTIFICATION</scope>
</reference>
<feature type="region of interest" description="Disordered" evidence="1">
    <location>
        <begin position="1"/>
        <end position="21"/>
    </location>
</feature>